<feature type="region of interest" description="Disordered" evidence="1">
    <location>
        <begin position="380"/>
        <end position="408"/>
    </location>
</feature>
<evidence type="ECO:0000313" key="2">
    <source>
        <dbReference type="EMBL" id="KAA6412645.1"/>
    </source>
</evidence>
<protein>
    <submittedName>
        <fullName evidence="2">Uncharacterized protein</fullName>
    </submittedName>
</protein>
<dbReference type="AlphaFoldDB" id="A0A5M8PUI3"/>
<dbReference type="Proteomes" id="UP000324767">
    <property type="component" value="Unassembled WGS sequence"/>
</dbReference>
<reference evidence="2 3" key="1">
    <citation type="submission" date="2019-09" db="EMBL/GenBank/DDBJ databases">
        <title>The hologenome of the rock-dwelling lichen Lasallia pustulata.</title>
        <authorList>
            <person name="Greshake Tzovaras B."/>
            <person name="Segers F."/>
            <person name="Bicker A."/>
            <person name="Dal Grande F."/>
            <person name="Otte J."/>
            <person name="Hankeln T."/>
            <person name="Schmitt I."/>
            <person name="Ebersberger I."/>
        </authorList>
    </citation>
    <scope>NUCLEOTIDE SEQUENCE [LARGE SCALE GENOMIC DNA]</scope>
    <source>
        <strain evidence="2">A1-1</strain>
    </source>
</reference>
<evidence type="ECO:0000313" key="3">
    <source>
        <dbReference type="Proteomes" id="UP000324767"/>
    </source>
</evidence>
<evidence type="ECO:0000256" key="1">
    <source>
        <dbReference type="SAM" id="MobiDB-lite"/>
    </source>
</evidence>
<accession>A0A5M8PUI3</accession>
<feature type="compositionally biased region" description="Acidic residues" evidence="1">
    <location>
        <begin position="388"/>
        <end position="408"/>
    </location>
</feature>
<gene>
    <name evidence="2" type="ORF">FRX48_03637</name>
</gene>
<dbReference type="EMBL" id="VXIT01000005">
    <property type="protein sequence ID" value="KAA6412645.1"/>
    <property type="molecule type" value="Genomic_DNA"/>
</dbReference>
<organism evidence="2 3">
    <name type="scientific">Lasallia pustulata</name>
    <dbReference type="NCBI Taxonomy" id="136370"/>
    <lineage>
        <taxon>Eukaryota</taxon>
        <taxon>Fungi</taxon>
        <taxon>Dikarya</taxon>
        <taxon>Ascomycota</taxon>
        <taxon>Pezizomycotina</taxon>
        <taxon>Lecanoromycetes</taxon>
        <taxon>OSLEUM clade</taxon>
        <taxon>Umbilicariomycetidae</taxon>
        <taxon>Umbilicariales</taxon>
        <taxon>Umbilicariaceae</taxon>
        <taxon>Lasallia</taxon>
    </lineage>
</organism>
<sequence length="408" mass="44738">MASVPQTPANTAPTPVAATPITVRSAQAPPHLTLAICLRCSKYLSDKFVEQALTCNMNVHKCARCSHGHKVCDDVPEKSLPVVNQLCALAVQVQEEADEDGSVAAALKRRLKRYGTDVTAFTNKAKKFGGYTSRVILSITQSTRWTIDCWSLSEYQILYGFAADDLDYLLLSISLQDVYIVDHGLVGNGHLRFASPCPDKDSPRQYLESLKFPRSPTTGAKPWTMLEPANSVQGIKRSRANQAANGDQGLEHGSLMDPLTTAAAPRIAMNVLMVKTLKTSPLSDLLRSPKRPSAGEESMWEAEMPMRPERYGRVATKVEGVVVAACGAEGLPPLYTAEWEPFVHAVVTSSGRLVNAVDTKGAYKNNDKLSGRLERLRFDRSQERLEVAEEDREGEEGDDEDADDDVFL</sequence>
<proteinExistence type="predicted"/>
<name>A0A5M8PUI3_9LECA</name>
<comment type="caution">
    <text evidence="2">The sequence shown here is derived from an EMBL/GenBank/DDBJ whole genome shotgun (WGS) entry which is preliminary data.</text>
</comment>